<dbReference type="SUPFAM" id="SSF52540">
    <property type="entry name" value="P-loop containing nucleoside triphosphate hydrolases"/>
    <property type="match status" value="1"/>
</dbReference>
<name>A0A4V2S8L9_9PSEU</name>
<dbReference type="EMBL" id="SLWS01000001">
    <property type="protein sequence ID" value="TCO64340.1"/>
    <property type="molecule type" value="Genomic_DNA"/>
</dbReference>
<keyword evidence="2" id="KW-1185">Reference proteome</keyword>
<evidence type="ECO:0008006" key="3">
    <source>
        <dbReference type="Google" id="ProtNLM"/>
    </source>
</evidence>
<dbReference type="Proteomes" id="UP000295680">
    <property type="component" value="Unassembled WGS sequence"/>
</dbReference>
<dbReference type="AlphaFoldDB" id="A0A4V2S8L9"/>
<reference evidence="1 2" key="1">
    <citation type="submission" date="2019-03" db="EMBL/GenBank/DDBJ databases">
        <title>Genomic Encyclopedia of Type Strains, Phase IV (KMG-IV): sequencing the most valuable type-strain genomes for metagenomic binning, comparative biology and taxonomic classification.</title>
        <authorList>
            <person name="Goeker M."/>
        </authorList>
    </citation>
    <scope>NUCLEOTIDE SEQUENCE [LARGE SCALE GENOMIC DNA]</scope>
    <source>
        <strain evidence="1 2">DSM 45934</strain>
    </source>
</reference>
<gene>
    <name evidence="1" type="ORF">EV192_101107</name>
</gene>
<organism evidence="1 2">
    <name type="scientific">Actinocrispum wychmicini</name>
    <dbReference type="NCBI Taxonomy" id="1213861"/>
    <lineage>
        <taxon>Bacteria</taxon>
        <taxon>Bacillati</taxon>
        <taxon>Actinomycetota</taxon>
        <taxon>Actinomycetes</taxon>
        <taxon>Pseudonocardiales</taxon>
        <taxon>Pseudonocardiaceae</taxon>
        <taxon>Actinocrispum</taxon>
    </lineage>
</organism>
<dbReference type="Gene3D" id="3.40.50.300">
    <property type="entry name" value="P-loop containing nucleotide triphosphate hydrolases"/>
    <property type="match status" value="1"/>
</dbReference>
<accession>A0A4V2S8L9</accession>
<evidence type="ECO:0000313" key="2">
    <source>
        <dbReference type="Proteomes" id="UP000295680"/>
    </source>
</evidence>
<protein>
    <recommendedName>
        <fullName evidence="3">(d)CMP kinase</fullName>
    </recommendedName>
</protein>
<evidence type="ECO:0000313" key="1">
    <source>
        <dbReference type="EMBL" id="TCO64340.1"/>
    </source>
</evidence>
<dbReference type="InterPro" id="IPR027417">
    <property type="entry name" value="P-loop_NTPase"/>
</dbReference>
<sequence>MIDEIRTATLAAPPRLGGVRLVAVDGPSGAGKSTLAARIAAVVPDSVLISTDDFATWDDPVAWWPRLDSGVLRPLAEGRPGRYQRTEWPGGVPRLGAWITVDVPSVLVLEGVSAGRRAVQDRLSCLFWVDFADAPQRLERSVRRDGEPSRPYFRRWQEFEAGWFAVDDTAARASQKINTG</sequence>
<proteinExistence type="predicted"/>
<comment type="caution">
    <text evidence="1">The sequence shown here is derived from an EMBL/GenBank/DDBJ whole genome shotgun (WGS) entry which is preliminary data.</text>
</comment>